<dbReference type="EMBL" id="BGPR01006883">
    <property type="protein sequence ID" value="GBN22608.1"/>
    <property type="molecule type" value="Genomic_DNA"/>
</dbReference>
<dbReference type="AlphaFoldDB" id="A0A4Y2M6A0"/>
<dbReference type="Proteomes" id="UP000499080">
    <property type="component" value="Unassembled WGS sequence"/>
</dbReference>
<reference evidence="1 2" key="1">
    <citation type="journal article" date="2019" name="Sci. Rep.">
        <title>Orb-weaving spider Araneus ventricosus genome elucidates the spidroin gene catalogue.</title>
        <authorList>
            <person name="Kono N."/>
            <person name="Nakamura H."/>
            <person name="Ohtoshi R."/>
            <person name="Moran D.A.P."/>
            <person name="Shinohara A."/>
            <person name="Yoshida Y."/>
            <person name="Fujiwara M."/>
            <person name="Mori M."/>
            <person name="Tomita M."/>
            <person name="Arakawa K."/>
        </authorList>
    </citation>
    <scope>NUCLEOTIDE SEQUENCE [LARGE SCALE GENOMIC DNA]</scope>
</reference>
<evidence type="ECO:0000313" key="2">
    <source>
        <dbReference type="Proteomes" id="UP000499080"/>
    </source>
</evidence>
<keyword evidence="2" id="KW-1185">Reference proteome</keyword>
<proteinExistence type="predicted"/>
<comment type="caution">
    <text evidence="1">The sequence shown here is derived from an EMBL/GenBank/DDBJ whole genome shotgun (WGS) entry which is preliminary data.</text>
</comment>
<gene>
    <name evidence="1" type="ORF">AVEN_66643_1</name>
</gene>
<protein>
    <submittedName>
        <fullName evidence="1">Uncharacterized protein</fullName>
    </submittedName>
</protein>
<name>A0A4Y2M6A0_ARAVE</name>
<accession>A0A4Y2M6A0</accession>
<evidence type="ECO:0000313" key="1">
    <source>
        <dbReference type="EMBL" id="GBN22608.1"/>
    </source>
</evidence>
<sequence>MENTRRQDASIRLQSPATKTRPNRKTLYFLSTSSPSSTHFLSFSLGRNHLASNGRLTMSKARFSLFRRCHFLRLKILLGKDSSASTSLLPKNPLTLHLSSPLLIPKIRCRTKLFLPRSLPAPKVIFFHWQGIEIKINLVAPRRQSHQKLANRNSNP</sequence>
<organism evidence="1 2">
    <name type="scientific">Araneus ventricosus</name>
    <name type="common">Orbweaver spider</name>
    <name type="synonym">Epeira ventricosa</name>
    <dbReference type="NCBI Taxonomy" id="182803"/>
    <lineage>
        <taxon>Eukaryota</taxon>
        <taxon>Metazoa</taxon>
        <taxon>Ecdysozoa</taxon>
        <taxon>Arthropoda</taxon>
        <taxon>Chelicerata</taxon>
        <taxon>Arachnida</taxon>
        <taxon>Araneae</taxon>
        <taxon>Araneomorphae</taxon>
        <taxon>Entelegynae</taxon>
        <taxon>Araneoidea</taxon>
        <taxon>Araneidae</taxon>
        <taxon>Araneus</taxon>
    </lineage>
</organism>